<comment type="similarity">
    <text evidence="15">Belongs to the enoyl-CoA hydratase/isomerase family.</text>
</comment>
<evidence type="ECO:0000313" key="18">
    <source>
        <dbReference type="EMBL" id="GMG82110.1"/>
    </source>
</evidence>
<dbReference type="PANTHER" id="PTHR23309:SF49">
    <property type="entry name" value="PEROXISOMAL BIFUNCTIONAL ENZYME"/>
    <property type="match status" value="1"/>
</dbReference>
<reference evidence="18 19" key="1">
    <citation type="submission" date="2023-04" db="EMBL/GenBank/DDBJ databases">
        <title>Marinoamorphus aggregata gen. nov., sp. Nov., isolate from tissue of brittle star Ophioplocus japonicus.</title>
        <authorList>
            <person name="Kawano K."/>
            <person name="Sawayama S."/>
            <person name="Nakagawa S."/>
        </authorList>
    </citation>
    <scope>NUCLEOTIDE SEQUENCE [LARGE SCALE GENOMIC DNA]</scope>
    <source>
        <strain evidence="18 19">NKW23</strain>
    </source>
</reference>
<evidence type="ECO:0000256" key="6">
    <source>
        <dbReference type="ARBA" id="ARBA00022963"/>
    </source>
</evidence>
<dbReference type="Gene3D" id="1.10.1040.50">
    <property type="match status" value="1"/>
</dbReference>
<dbReference type="InterPro" id="IPR008927">
    <property type="entry name" value="6-PGluconate_DH-like_C_sf"/>
</dbReference>
<keyword evidence="7" id="KW-0560">Oxidoreductase</keyword>
<feature type="domain" description="3-hydroxyacyl-CoA dehydrogenase C-terminal" evidence="16">
    <location>
        <begin position="490"/>
        <end position="583"/>
    </location>
</feature>
<dbReference type="Pfam" id="PF02737">
    <property type="entry name" value="3HCDH_N"/>
    <property type="match status" value="1"/>
</dbReference>
<evidence type="ECO:0000256" key="14">
    <source>
        <dbReference type="ARBA" id="ARBA00049556"/>
    </source>
</evidence>
<dbReference type="Pfam" id="PF00378">
    <property type="entry name" value="ECH_1"/>
    <property type="match status" value="1"/>
</dbReference>
<sequence>MQGATETGSGTGDAVSLEMIGEIAVVTVDSPPANTLSHSVRKGLFACVGAALADQHALAVVVICAGRTFIAGAEISEFGKPRQPPPTAEVVAMIEAAGKPVIAAIHGTALGGGLEFAMGCHYRVALADAKLGLPEIDLGILPGGGGTQRLPRLVGAEAALEMMLTGRHVPAAEAEAMGLIDAVFAGGEQRAAGLAFARRAIAEGLPPRPTRAMVERITREPLSGEAVERALARHARKHRGLAGPRHIADCVKAAMELPFEAGLRIERERFEDCMKRPERAALMHAFLAERKARKIPDIAGIEGRPVRRAGVIGGGTMGAGIAVSLLDAGIAVTLLETDAAALDRARGNIRRIHDRAIARGRMTEAGREALLAERCRLTLDHDALGEADLVIEAAFEDMAVKKAIFARLDAVARPGAVLATNTSRLDVDEIAAATARPEDVIGMHFFSPAHVMRLVEIVVGRRTAPEVIATAFDLAKRLGKVGVRSGVCDGFIGNRMLSKYKIAADRLVEDGVSPFDLDRAVVGFGYPMGPYQMGDLAGLDISWAARKRQAATRDPAERYVAIADRICERGWFGQKTGRGYYIYDDASPRGRPNPDVAEIVARERAAKGIVSRSVPEAEIVEQLMAALVNEGARILADGIALRPLDIDVTLMLGYGFPRWRGGPMKHADMIGLETVLGTLRRNAASDPAFWRPAPLLEHLVAEGRPFESLNQ</sequence>
<evidence type="ECO:0000256" key="4">
    <source>
        <dbReference type="ARBA" id="ARBA00011245"/>
    </source>
</evidence>
<dbReference type="SUPFAM" id="SSF48179">
    <property type="entry name" value="6-phosphogluconate dehydrogenase C-terminal domain-like"/>
    <property type="match status" value="2"/>
</dbReference>
<dbReference type="CDD" id="cd06558">
    <property type="entry name" value="crotonase-like"/>
    <property type="match status" value="1"/>
</dbReference>
<evidence type="ECO:0000256" key="8">
    <source>
        <dbReference type="ARBA" id="ARBA00023027"/>
    </source>
</evidence>
<dbReference type="InterPro" id="IPR036291">
    <property type="entry name" value="NAD(P)-bd_dom_sf"/>
</dbReference>
<proteinExistence type="inferred from homology"/>
<evidence type="ECO:0000256" key="3">
    <source>
        <dbReference type="ARBA" id="ARBA00008750"/>
    </source>
</evidence>
<comment type="subcellular location">
    <subcellularLocation>
        <location evidence="1">Peroxisome</location>
    </subcellularLocation>
</comment>
<dbReference type="PROSITE" id="PS00166">
    <property type="entry name" value="ENOYL_COA_HYDRATASE"/>
    <property type="match status" value="1"/>
</dbReference>
<comment type="caution">
    <text evidence="18">The sequence shown here is derived from an EMBL/GenBank/DDBJ whole genome shotgun (WGS) entry which is preliminary data.</text>
</comment>
<dbReference type="PANTHER" id="PTHR23309">
    <property type="entry name" value="3-HYDROXYACYL-COA DEHYROGENASE"/>
    <property type="match status" value="1"/>
</dbReference>
<evidence type="ECO:0000256" key="1">
    <source>
        <dbReference type="ARBA" id="ARBA00004275"/>
    </source>
</evidence>
<dbReference type="Gene3D" id="3.90.226.10">
    <property type="entry name" value="2-enoyl-CoA Hydratase, Chain A, domain 1"/>
    <property type="match status" value="1"/>
</dbReference>
<comment type="subunit">
    <text evidence="4">Monomer.</text>
</comment>
<keyword evidence="13" id="KW-0511">Multifunctional enzyme</keyword>
<feature type="domain" description="3-hydroxyacyl-CoA dehydrogenase C-terminal" evidence="16">
    <location>
        <begin position="619"/>
        <end position="704"/>
    </location>
</feature>
<dbReference type="Proteomes" id="UP001239909">
    <property type="component" value="Unassembled WGS sequence"/>
</dbReference>
<keyword evidence="12" id="KW-0456">Lyase</keyword>
<organism evidence="18 19">
    <name type="scientific">Paralimibaculum aggregatum</name>
    <dbReference type="NCBI Taxonomy" id="3036245"/>
    <lineage>
        <taxon>Bacteria</taxon>
        <taxon>Pseudomonadati</taxon>
        <taxon>Pseudomonadota</taxon>
        <taxon>Alphaproteobacteria</taxon>
        <taxon>Rhodobacterales</taxon>
        <taxon>Paracoccaceae</taxon>
        <taxon>Paralimibaculum</taxon>
    </lineage>
</organism>
<evidence type="ECO:0000259" key="17">
    <source>
        <dbReference type="Pfam" id="PF02737"/>
    </source>
</evidence>
<keyword evidence="5" id="KW-0276">Fatty acid metabolism</keyword>
<protein>
    <submittedName>
        <fullName evidence="18">3-hydroxyacyl-CoA dehydrogenase NAD-binding domain-containing protein</fullName>
    </submittedName>
</protein>
<evidence type="ECO:0000256" key="12">
    <source>
        <dbReference type="ARBA" id="ARBA00023239"/>
    </source>
</evidence>
<accession>A0ABQ6LFL2</accession>
<evidence type="ECO:0000256" key="11">
    <source>
        <dbReference type="ARBA" id="ARBA00023235"/>
    </source>
</evidence>
<dbReference type="InterPro" id="IPR006108">
    <property type="entry name" value="3HC_DH_C"/>
</dbReference>
<evidence type="ECO:0000256" key="13">
    <source>
        <dbReference type="ARBA" id="ARBA00023268"/>
    </source>
</evidence>
<dbReference type="Gene3D" id="3.40.50.720">
    <property type="entry name" value="NAD(P)-binding Rossmann-like Domain"/>
    <property type="match status" value="1"/>
</dbReference>
<dbReference type="InterPro" id="IPR029045">
    <property type="entry name" value="ClpP/crotonase-like_dom_sf"/>
</dbReference>
<keyword evidence="9" id="KW-0443">Lipid metabolism</keyword>
<evidence type="ECO:0000259" key="16">
    <source>
        <dbReference type="Pfam" id="PF00725"/>
    </source>
</evidence>
<keyword evidence="19" id="KW-1185">Reference proteome</keyword>
<keyword evidence="11" id="KW-0413">Isomerase</keyword>
<keyword evidence="6" id="KW-0442">Lipid degradation</keyword>
<dbReference type="InterPro" id="IPR001753">
    <property type="entry name" value="Enoyl-CoA_hydra/iso"/>
</dbReference>
<dbReference type="SUPFAM" id="SSF51735">
    <property type="entry name" value="NAD(P)-binding Rossmann-fold domains"/>
    <property type="match status" value="1"/>
</dbReference>
<evidence type="ECO:0000256" key="7">
    <source>
        <dbReference type="ARBA" id="ARBA00023002"/>
    </source>
</evidence>
<evidence type="ECO:0000256" key="2">
    <source>
        <dbReference type="ARBA" id="ARBA00005005"/>
    </source>
</evidence>
<dbReference type="InterPro" id="IPR018376">
    <property type="entry name" value="Enoyl-CoA_hyd/isom_CS"/>
</dbReference>
<keyword evidence="10" id="KW-0576">Peroxisome</keyword>
<dbReference type="SUPFAM" id="SSF52096">
    <property type="entry name" value="ClpP/crotonase"/>
    <property type="match status" value="1"/>
</dbReference>
<dbReference type="RefSeq" id="WP_285670865.1">
    <property type="nucleotide sequence ID" value="NZ_BSYI01000008.1"/>
</dbReference>
<evidence type="ECO:0000256" key="15">
    <source>
        <dbReference type="RuleBase" id="RU003707"/>
    </source>
</evidence>
<evidence type="ECO:0000256" key="5">
    <source>
        <dbReference type="ARBA" id="ARBA00022832"/>
    </source>
</evidence>
<evidence type="ECO:0000313" key="19">
    <source>
        <dbReference type="Proteomes" id="UP001239909"/>
    </source>
</evidence>
<comment type="similarity">
    <text evidence="3">In the N-terminal section; belongs to the enoyl-CoA hydratase/isomerase family.</text>
</comment>
<gene>
    <name evidence="18" type="ORF">LNKW23_13230</name>
</gene>
<keyword evidence="8" id="KW-0520">NAD</keyword>
<comment type="pathway">
    <text evidence="2">Lipid metabolism; fatty acid beta-oxidation.</text>
</comment>
<name>A0ABQ6LFL2_9RHOB</name>
<feature type="domain" description="3-hydroxyacyl-CoA dehydrogenase NAD binding" evidence="17">
    <location>
        <begin position="309"/>
        <end position="484"/>
    </location>
</feature>
<evidence type="ECO:0000256" key="10">
    <source>
        <dbReference type="ARBA" id="ARBA00023140"/>
    </source>
</evidence>
<comment type="catalytic activity">
    <reaction evidence="14">
        <text>a (3S)-3-hydroxyacyl-CoA + NAD(+) = a 3-oxoacyl-CoA + NADH + H(+)</text>
        <dbReference type="Rhea" id="RHEA:22432"/>
        <dbReference type="ChEBI" id="CHEBI:15378"/>
        <dbReference type="ChEBI" id="CHEBI:57318"/>
        <dbReference type="ChEBI" id="CHEBI:57540"/>
        <dbReference type="ChEBI" id="CHEBI:57945"/>
        <dbReference type="ChEBI" id="CHEBI:90726"/>
        <dbReference type="EC" id="1.1.1.35"/>
    </reaction>
</comment>
<dbReference type="EMBL" id="BSYI01000008">
    <property type="protein sequence ID" value="GMG82110.1"/>
    <property type="molecule type" value="Genomic_DNA"/>
</dbReference>
<dbReference type="InterPro" id="IPR006176">
    <property type="entry name" value="3-OHacyl-CoA_DH_NAD-bd"/>
</dbReference>
<evidence type="ECO:0000256" key="9">
    <source>
        <dbReference type="ARBA" id="ARBA00023098"/>
    </source>
</evidence>
<dbReference type="Pfam" id="PF00725">
    <property type="entry name" value="3HCDH"/>
    <property type="match status" value="2"/>
</dbReference>